<dbReference type="AlphaFoldDB" id="A0ABD0SWT3"/>
<reference evidence="3 4" key="1">
    <citation type="submission" date="2024-06" db="EMBL/GenBank/DDBJ databases">
        <title>A chromosome-level genome assembly of beet webworm, Loxostege sticticalis.</title>
        <authorList>
            <person name="Zhang Y."/>
        </authorList>
    </citation>
    <scope>NUCLEOTIDE SEQUENCE [LARGE SCALE GENOMIC DNA]</scope>
    <source>
        <strain evidence="3">AQ028</strain>
        <tissue evidence="3">Male pupae</tissue>
    </source>
</reference>
<feature type="coiled-coil region" evidence="1">
    <location>
        <begin position="162"/>
        <end position="196"/>
    </location>
</feature>
<dbReference type="InterPro" id="IPR013083">
    <property type="entry name" value="Znf_RING/FYVE/PHD"/>
</dbReference>
<feature type="non-terminal residue" evidence="3">
    <location>
        <position position="358"/>
    </location>
</feature>
<organism evidence="3 4">
    <name type="scientific">Loxostege sticticalis</name>
    <name type="common">Beet webworm moth</name>
    <dbReference type="NCBI Taxonomy" id="481309"/>
    <lineage>
        <taxon>Eukaryota</taxon>
        <taxon>Metazoa</taxon>
        <taxon>Ecdysozoa</taxon>
        <taxon>Arthropoda</taxon>
        <taxon>Hexapoda</taxon>
        <taxon>Insecta</taxon>
        <taxon>Pterygota</taxon>
        <taxon>Neoptera</taxon>
        <taxon>Endopterygota</taxon>
        <taxon>Lepidoptera</taxon>
        <taxon>Glossata</taxon>
        <taxon>Ditrysia</taxon>
        <taxon>Pyraloidea</taxon>
        <taxon>Crambidae</taxon>
        <taxon>Pyraustinae</taxon>
        <taxon>Loxostege</taxon>
    </lineage>
</organism>
<accession>A0ABD0SWT3</accession>
<dbReference type="SUPFAM" id="SSF57903">
    <property type="entry name" value="FYVE/PHD zinc finger"/>
    <property type="match status" value="1"/>
</dbReference>
<feature type="compositionally biased region" description="Polar residues" evidence="2">
    <location>
        <begin position="100"/>
        <end position="115"/>
    </location>
</feature>
<evidence type="ECO:0000313" key="3">
    <source>
        <dbReference type="EMBL" id="KAL0830085.1"/>
    </source>
</evidence>
<evidence type="ECO:0000256" key="1">
    <source>
        <dbReference type="SAM" id="Coils"/>
    </source>
</evidence>
<sequence length="358" mass="40690">MDKSKESIKSGNQTVTCSKCKSKKKVRDTTKCTQCKKVYDFDCAGYSERLYRLMTSENRAAWKCTSCILKNKQKNKPLPTSSKYETNITIRKKPTKKQLTHSPIPQTLESNSQTFAPLDLSDDQTNEDSLEDRFSKSMDYSTINTCDVLEVKEENTELKNCLISTQNELENTIIENNELKRQIDKQSKEIELLKSICQAPAPPIGNNVCRMITETTLTPQRLHEPRYPRCSTPRSASVTSCKTDFIALLQMKIQTTQKQLLQAKEEIIKLQDQIKTLNEMITTNGGYPSPANTLRTTMSKPSVRQNIFIVGTQQCAGIASNLIESRKHTRYENYQITAFTKPFAPTIEVLNICKSLDI</sequence>
<evidence type="ECO:0000256" key="2">
    <source>
        <dbReference type="SAM" id="MobiDB-lite"/>
    </source>
</evidence>
<proteinExistence type="predicted"/>
<feature type="region of interest" description="Disordered" evidence="2">
    <location>
        <begin position="92"/>
        <end position="126"/>
    </location>
</feature>
<name>A0ABD0SWT3_LOXSC</name>
<dbReference type="EMBL" id="JBEDNZ010000014">
    <property type="protein sequence ID" value="KAL0830085.1"/>
    <property type="molecule type" value="Genomic_DNA"/>
</dbReference>
<keyword evidence="1" id="KW-0175">Coiled coil</keyword>
<dbReference type="Proteomes" id="UP001549921">
    <property type="component" value="Unassembled WGS sequence"/>
</dbReference>
<dbReference type="InterPro" id="IPR011011">
    <property type="entry name" value="Znf_FYVE_PHD"/>
</dbReference>
<comment type="caution">
    <text evidence="3">The sequence shown here is derived from an EMBL/GenBank/DDBJ whole genome shotgun (WGS) entry which is preliminary data.</text>
</comment>
<feature type="coiled-coil region" evidence="1">
    <location>
        <begin position="246"/>
        <end position="280"/>
    </location>
</feature>
<dbReference type="Gene3D" id="3.30.40.10">
    <property type="entry name" value="Zinc/RING finger domain, C3HC4 (zinc finger)"/>
    <property type="match status" value="1"/>
</dbReference>
<evidence type="ECO:0000313" key="4">
    <source>
        <dbReference type="Proteomes" id="UP001549921"/>
    </source>
</evidence>
<gene>
    <name evidence="3" type="ORF">ABMA28_003542</name>
</gene>
<evidence type="ECO:0008006" key="5">
    <source>
        <dbReference type="Google" id="ProtNLM"/>
    </source>
</evidence>
<protein>
    <recommendedName>
        <fullName evidence="5">PHD-type domain-containing protein</fullName>
    </recommendedName>
</protein>